<reference evidence="3" key="1">
    <citation type="journal article" date="2019" name="Int. J. Syst. Evol. Microbiol.">
        <title>The Global Catalogue of Microorganisms (GCM) 10K type strain sequencing project: providing services to taxonomists for standard genome sequencing and annotation.</title>
        <authorList>
            <consortium name="The Broad Institute Genomics Platform"/>
            <consortium name="The Broad Institute Genome Sequencing Center for Infectious Disease"/>
            <person name="Wu L."/>
            <person name="Ma J."/>
        </authorList>
    </citation>
    <scope>NUCLEOTIDE SEQUENCE [LARGE SCALE GENOMIC DNA]</scope>
    <source>
        <strain evidence="3">JCM 15896</strain>
    </source>
</reference>
<feature type="compositionally biased region" description="Polar residues" evidence="1">
    <location>
        <begin position="392"/>
        <end position="402"/>
    </location>
</feature>
<feature type="compositionally biased region" description="Low complexity" evidence="1">
    <location>
        <begin position="366"/>
        <end position="387"/>
    </location>
</feature>
<feature type="compositionally biased region" description="Basic and acidic residues" evidence="1">
    <location>
        <begin position="403"/>
        <end position="418"/>
    </location>
</feature>
<sequence>MQHKKRYVIVYLCLLGVIIGLAINLAQAQEQQVISVESAETADDLADSDYEYVELDQAELDQMLAPIALYPDSVLSHVLVASTYPLEVIQAARWRQNNLSLSEQEAIDGVADQDWDPSVKALVPFNELLQQITEDLNWLQDLGDAFLINEQQVLASIQTLRQKAYAQGSLSNNKYIEVIEEDDDIVIAPANREVIYVPYYDTRVVYGNWWWHDHPPYYWHRPAHYYWHAGLYWSPRVYIRSSGFYAGFHWSNRHIVINQYYPKRHYYYRDGVKRVRSHEYQRWQHNPHHRRGVRYNEHTPKVVYRNSQRHDNRVVRTTDGQRRVDRVQRPVQVRQPNADRQQVIRRTEQRLNNQIVRRDNAEIPKRQQTQVQVNQAQTQRQRQPRQVDNQRRNTVVSTVPNEQRQERTYRTTDIESRTTRQPTSIPRDSQQPVQHRQAQPEPRQIAPTQTSRQPRTQPSAPPRQRASRASGQRPTQNQSNRARARSNNVKQNQR</sequence>
<dbReference type="PANTHER" id="PTHR40269">
    <property type="entry name" value="OUTER MEMBRANE PROTEIN-RELATED"/>
    <property type="match status" value="1"/>
</dbReference>
<organism evidence="2 3">
    <name type="scientific">Aliiglaciecola litoralis</name>
    <dbReference type="NCBI Taxonomy" id="582857"/>
    <lineage>
        <taxon>Bacteria</taxon>
        <taxon>Pseudomonadati</taxon>
        <taxon>Pseudomonadota</taxon>
        <taxon>Gammaproteobacteria</taxon>
        <taxon>Alteromonadales</taxon>
        <taxon>Alteromonadaceae</taxon>
        <taxon>Aliiglaciecola</taxon>
    </lineage>
</organism>
<feature type="compositionally biased region" description="Low complexity" evidence="1">
    <location>
        <begin position="476"/>
        <end position="488"/>
    </location>
</feature>
<evidence type="ECO:0000313" key="2">
    <source>
        <dbReference type="EMBL" id="GAA0856361.1"/>
    </source>
</evidence>
<dbReference type="Proteomes" id="UP001500359">
    <property type="component" value="Unassembled WGS sequence"/>
</dbReference>
<keyword evidence="3" id="KW-1185">Reference proteome</keyword>
<evidence type="ECO:0000313" key="3">
    <source>
        <dbReference type="Proteomes" id="UP001500359"/>
    </source>
</evidence>
<dbReference type="PANTHER" id="PTHR40269:SF1">
    <property type="entry name" value="OUTER MEMBRANE PROTEIN"/>
    <property type="match status" value="1"/>
</dbReference>
<dbReference type="InterPro" id="IPR021728">
    <property type="entry name" value="DUF3300"/>
</dbReference>
<feature type="compositionally biased region" description="Polar residues" evidence="1">
    <location>
        <begin position="446"/>
        <end position="458"/>
    </location>
</feature>
<gene>
    <name evidence="2" type="ORF">GCM10009114_17980</name>
</gene>
<feature type="region of interest" description="Disordered" evidence="1">
    <location>
        <begin position="360"/>
        <end position="494"/>
    </location>
</feature>
<feature type="compositionally biased region" description="Polar residues" evidence="1">
    <location>
        <begin position="419"/>
        <end position="437"/>
    </location>
</feature>
<dbReference type="Pfam" id="PF11737">
    <property type="entry name" value="DUF3300"/>
    <property type="match status" value="1"/>
</dbReference>
<evidence type="ECO:0000256" key="1">
    <source>
        <dbReference type="SAM" id="MobiDB-lite"/>
    </source>
</evidence>
<comment type="caution">
    <text evidence="2">The sequence shown here is derived from an EMBL/GenBank/DDBJ whole genome shotgun (WGS) entry which is preliminary data.</text>
</comment>
<name>A0ABP3WUX4_9ALTE</name>
<proteinExistence type="predicted"/>
<dbReference type="EMBL" id="BAAAFD010000004">
    <property type="protein sequence ID" value="GAA0856361.1"/>
    <property type="molecule type" value="Genomic_DNA"/>
</dbReference>
<protein>
    <submittedName>
        <fullName evidence="2">DUF3300 domain-containing protein</fullName>
    </submittedName>
</protein>
<accession>A0ABP3WUX4</accession>
<dbReference type="RefSeq" id="WP_343858948.1">
    <property type="nucleotide sequence ID" value="NZ_BAAAFD010000004.1"/>
</dbReference>